<organism evidence="2 3">
    <name type="scientific">Blastomonas natatoria</name>
    <dbReference type="NCBI Taxonomy" id="34015"/>
    <lineage>
        <taxon>Bacteria</taxon>
        <taxon>Pseudomonadati</taxon>
        <taxon>Pseudomonadota</taxon>
        <taxon>Alphaproteobacteria</taxon>
        <taxon>Sphingomonadales</taxon>
        <taxon>Sphingomonadaceae</taxon>
        <taxon>Blastomonas</taxon>
    </lineage>
</organism>
<evidence type="ECO:0000313" key="2">
    <source>
        <dbReference type="EMBL" id="PXW75226.1"/>
    </source>
</evidence>
<evidence type="ECO:0000313" key="3">
    <source>
        <dbReference type="Proteomes" id="UP000248014"/>
    </source>
</evidence>
<evidence type="ECO:0000259" key="1">
    <source>
        <dbReference type="Pfam" id="PF00144"/>
    </source>
</evidence>
<dbReference type="InterPro" id="IPR001466">
    <property type="entry name" value="Beta-lactam-related"/>
</dbReference>
<reference evidence="2 3" key="1">
    <citation type="submission" date="2018-05" db="EMBL/GenBank/DDBJ databases">
        <title>Genomic Encyclopedia of Type Strains, Phase IV (KMG-IV): sequencing the most valuable type-strain genomes for metagenomic binning, comparative biology and taxonomic classification.</title>
        <authorList>
            <person name="Goeker M."/>
        </authorList>
    </citation>
    <scope>NUCLEOTIDE SEQUENCE [LARGE SCALE GENOMIC DNA]</scope>
    <source>
        <strain evidence="2 3">DSM 3183</strain>
    </source>
</reference>
<dbReference type="EMBL" id="QJJM01000007">
    <property type="protein sequence ID" value="PXW75226.1"/>
    <property type="molecule type" value="Genomic_DNA"/>
</dbReference>
<proteinExistence type="predicted"/>
<dbReference type="Proteomes" id="UP000248014">
    <property type="component" value="Unassembled WGS sequence"/>
</dbReference>
<dbReference type="Gene3D" id="3.40.710.10">
    <property type="entry name" value="DD-peptidase/beta-lactamase superfamily"/>
    <property type="match status" value="1"/>
</dbReference>
<dbReference type="SUPFAM" id="SSF56601">
    <property type="entry name" value="beta-lactamase/transpeptidase-like"/>
    <property type="match status" value="1"/>
</dbReference>
<gene>
    <name evidence="2" type="ORF">C7451_107197</name>
</gene>
<keyword evidence="3" id="KW-1185">Reference proteome</keyword>
<dbReference type="OrthoDB" id="9808046at2"/>
<dbReference type="RefSeq" id="WP_110298956.1">
    <property type="nucleotide sequence ID" value="NZ_QJJM01000007.1"/>
</dbReference>
<dbReference type="InterPro" id="IPR012338">
    <property type="entry name" value="Beta-lactam/transpept-like"/>
</dbReference>
<dbReference type="PANTHER" id="PTHR43283:SF3">
    <property type="entry name" value="BETA-LACTAMASE FAMILY PROTEIN (AFU_ORTHOLOGUE AFUA_5G07500)"/>
    <property type="match status" value="1"/>
</dbReference>
<dbReference type="PANTHER" id="PTHR43283">
    <property type="entry name" value="BETA-LACTAMASE-RELATED"/>
    <property type="match status" value="1"/>
</dbReference>
<comment type="caution">
    <text evidence="2">The sequence shown here is derived from an EMBL/GenBank/DDBJ whole genome shotgun (WGS) entry which is preliminary data.</text>
</comment>
<protein>
    <submittedName>
        <fullName evidence="2">CubicO group peptidase (Beta-lactamase class C family)</fullName>
    </submittedName>
</protein>
<accession>A0A2V3V0D4</accession>
<sequence length="406" mass="44748">MTLTVSDPADLGFNHALLERIPVHIRTKYLDTRRLPHAALLIGRGHELAHLSLQGDAREGQALQQDTIFRIASMTKPITSVAFMQLVEEGRIALSDPVHRIIPEWKDLGVFVSGGGAQPFVTRPTTQPMRMIDLLRHTSGLTYGFQERTPIDAAYRARKLEAFAGPDLEEFIRILAQIPLQFDPGTAWNYSISTDILGAILQRMDDKPLDEVIADRITKPLGMVDTHFQIPQEKLDRVPDCYVFHPTEKMKLYDPGATTAWGRKPSQLSGGGGMASTLADYHRFCRMLLNGGRLEGARILGRKTLDLMVANHLPGGGDLTQHSKALFSEAENAGAGFGLGFATTIDNAATGVAGSNGDFYWGGMFSTAFFVDPAEDVIMIFMTQLMPSSTYPIRREIKSMLYAAVE</sequence>
<dbReference type="AlphaFoldDB" id="A0A2V3V0D4"/>
<feature type="domain" description="Beta-lactamase-related" evidence="1">
    <location>
        <begin position="29"/>
        <end position="390"/>
    </location>
</feature>
<dbReference type="Pfam" id="PF00144">
    <property type="entry name" value="Beta-lactamase"/>
    <property type="match status" value="1"/>
</dbReference>
<name>A0A2V3V0D4_9SPHN</name>
<dbReference type="InterPro" id="IPR050789">
    <property type="entry name" value="Diverse_Enzym_Activities"/>
</dbReference>